<sequence>MSHNRPRRPVGPGEGGDVRWPEDDRRSVPARPPPQNGTPKRVHTTSQAPIDGTGSPSGAASTQQPSSPTSPATSAAPTAEAVRATRALRERVGAYVALTKPRIIELLLVTTVPTMILAQGGLPGIGLILATLVGGTLAAASANVYNCYLDRDIDEVMNRTKRRPLVTGEVTPRAALVFATVLGVVSLVWFALLVNVVSAWLTFAAIAIYVVGYTMILKRRTPQNIVWGGIAGCMPVLIGWSAVTGSLSWAALALFLVIFFWTPPHYWPLSMKFKRDYANAGVPMLPVVADDRKVAREMIVYSVAMIASSLALWPLAGMTWVYGVVATVLGIWFLSSCVTMLRRARDKADGKGGKVGEMKVFHASITYLTLLFVAVAVDVFLPL</sequence>
<evidence type="ECO:0000256" key="5">
    <source>
        <dbReference type="ARBA" id="ARBA00022679"/>
    </source>
</evidence>
<feature type="compositionally biased region" description="Low complexity" evidence="15">
    <location>
        <begin position="59"/>
        <end position="80"/>
    </location>
</feature>
<keyword evidence="8 14" id="KW-0350">Heme biosynthesis</keyword>
<feature type="compositionally biased region" description="Polar residues" evidence="15">
    <location>
        <begin position="44"/>
        <end position="58"/>
    </location>
</feature>
<feature type="transmembrane region" description="Helical" evidence="14">
    <location>
        <begin position="198"/>
        <end position="217"/>
    </location>
</feature>
<dbReference type="PANTHER" id="PTHR43448">
    <property type="entry name" value="PROTOHEME IX FARNESYLTRANSFERASE, MITOCHONDRIAL"/>
    <property type="match status" value="1"/>
</dbReference>
<comment type="function">
    <text evidence="14">Converts heme B (protoheme IX) to heme O by substitution of the vinyl group on carbon 2 of heme B porphyrin ring with a hydroxyethyl farnesyl side group.</text>
</comment>
<evidence type="ECO:0000256" key="11">
    <source>
        <dbReference type="ARBA" id="ARBA00040810"/>
    </source>
</evidence>
<keyword evidence="4 14" id="KW-1003">Cell membrane</keyword>
<evidence type="ECO:0000256" key="15">
    <source>
        <dbReference type="SAM" id="MobiDB-lite"/>
    </source>
</evidence>
<dbReference type="GO" id="GO:0008495">
    <property type="term" value="F:protoheme IX farnesyltransferase activity"/>
    <property type="evidence" value="ECO:0007669"/>
    <property type="project" value="UniProtKB-UniRule"/>
</dbReference>
<evidence type="ECO:0000256" key="10">
    <source>
        <dbReference type="ARBA" id="ARBA00030253"/>
    </source>
</evidence>
<feature type="transmembrane region" description="Helical" evidence="14">
    <location>
        <begin position="361"/>
        <end position="381"/>
    </location>
</feature>
<keyword evidence="5 14" id="KW-0808">Transferase</keyword>
<comment type="similarity">
    <text evidence="14">Belongs to the UbiA prenyltransferase family. Protoheme IX farnesyltransferase subfamily.</text>
</comment>
<keyword evidence="17" id="KW-1185">Reference proteome</keyword>
<keyword evidence="9 14" id="KW-0472">Membrane</keyword>
<evidence type="ECO:0000256" key="6">
    <source>
        <dbReference type="ARBA" id="ARBA00022692"/>
    </source>
</evidence>
<evidence type="ECO:0000256" key="13">
    <source>
        <dbReference type="ARBA" id="ARBA00047690"/>
    </source>
</evidence>
<dbReference type="PROSITE" id="PS00943">
    <property type="entry name" value="UBIA"/>
    <property type="match status" value="1"/>
</dbReference>
<evidence type="ECO:0000256" key="12">
    <source>
        <dbReference type="ARBA" id="ARBA00042475"/>
    </source>
</evidence>
<dbReference type="InterPro" id="IPR000537">
    <property type="entry name" value="UbiA_prenyltransferase"/>
</dbReference>
<organism evidence="16 17">
    <name type="scientific">Cellulosimicrobium protaetiae</name>
    <dbReference type="NCBI Taxonomy" id="2587808"/>
    <lineage>
        <taxon>Bacteria</taxon>
        <taxon>Bacillati</taxon>
        <taxon>Actinomycetota</taxon>
        <taxon>Actinomycetes</taxon>
        <taxon>Micrococcales</taxon>
        <taxon>Promicromonosporaceae</taxon>
        <taxon>Cellulosimicrobium</taxon>
    </lineage>
</organism>
<proteinExistence type="inferred from homology"/>
<dbReference type="Pfam" id="PF01040">
    <property type="entry name" value="UbiA"/>
    <property type="match status" value="1"/>
</dbReference>
<comment type="miscellaneous">
    <text evidence="14">Carbon 2 of the heme B porphyrin ring is defined according to the Fischer nomenclature.</text>
</comment>
<dbReference type="PANTHER" id="PTHR43448:SF7">
    <property type="entry name" value="4-HYDROXYBENZOATE SOLANESYLTRANSFERASE"/>
    <property type="match status" value="1"/>
</dbReference>
<feature type="transmembrane region" description="Helical" evidence="14">
    <location>
        <begin position="224"/>
        <end position="243"/>
    </location>
</feature>
<dbReference type="InterPro" id="IPR044878">
    <property type="entry name" value="UbiA_sf"/>
</dbReference>
<comment type="pathway">
    <text evidence="2 14">Porphyrin-containing compound metabolism; heme O biosynthesis; heme O from protoheme: step 1/1.</text>
</comment>
<feature type="transmembrane region" description="Helical" evidence="14">
    <location>
        <begin position="128"/>
        <end position="149"/>
    </location>
</feature>
<dbReference type="CDD" id="cd13957">
    <property type="entry name" value="PT_UbiA_Cox10"/>
    <property type="match status" value="1"/>
</dbReference>
<evidence type="ECO:0000313" key="16">
    <source>
        <dbReference type="EMBL" id="QJW36708.1"/>
    </source>
</evidence>
<dbReference type="InterPro" id="IPR006369">
    <property type="entry name" value="Protohaem_IX_farnesylTrfase"/>
</dbReference>
<dbReference type="NCBIfam" id="TIGR01473">
    <property type="entry name" value="cyoE_ctaB"/>
    <property type="match status" value="1"/>
</dbReference>
<evidence type="ECO:0000256" key="7">
    <source>
        <dbReference type="ARBA" id="ARBA00022989"/>
    </source>
</evidence>
<dbReference type="AlphaFoldDB" id="A0A6M5UHU7"/>
<reference evidence="16 17" key="1">
    <citation type="journal article" date="2022" name="Int. J. Syst. Evol. Microbiol.">
        <title>Cellulosimicrobium protaetiae sp. nov., isolated from the gut of the larva of Protaetia brevitarsis seulensis.</title>
        <authorList>
            <person name="Le Han H."/>
            <person name="Nguyen T.T.H."/>
            <person name="Li Z."/>
            <person name="Shin N.R."/>
            <person name="Kim S.G."/>
        </authorList>
    </citation>
    <scope>NUCLEOTIDE SEQUENCE [LARGE SCALE GENOMIC DNA]</scope>
    <source>
        <strain evidence="16 17">BI34</strain>
    </source>
</reference>
<evidence type="ECO:0000256" key="4">
    <source>
        <dbReference type="ARBA" id="ARBA00022475"/>
    </source>
</evidence>
<evidence type="ECO:0000256" key="8">
    <source>
        <dbReference type="ARBA" id="ARBA00023133"/>
    </source>
</evidence>
<evidence type="ECO:0000256" key="9">
    <source>
        <dbReference type="ARBA" id="ARBA00023136"/>
    </source>
</evidence>
<dbReference type="GO" id="GO:0005886">
    <property type="term" value="C:plasma membrane"/>
    <property type="evidence" value="ECO:0007669"/>
    <property type="project" value="UniProtKB-SubCell"/>
</dbReference>
<comment type="catalytic activity">
    <reaction evidence="13 14">
        <text>heme b + (2E,6E)-farnesyl diphosphate + H2O = Fe(II)-heme o + diphosphate</text>
        <dbReference type="Rhea" id="RHEA:28070"/>
        <dbReference type="ChEBI" id="CHEBI:15377"/>
        <dbReference type="ChEBI" id="CHEBI:33019"/>
        <dbReference type="ChEBI" id="CHEBI:60344"/>
        <dbReference type="ChEBI" id="CHEBI:60530"/>
        <dbReference type="ChEBI" id="CHEBI:175763"/>
        <dbReference type="EC" id="2.5.1.141"/>
    </reaction>
</comment>
<keyword evidence="6 14" id="KW-0812">Transmembrane</keyword>
<dbReference type="UniPathway" id="UPA00834">
    <property type="reaction ID" value="UER00712"/>
</dbReference>
<evidence type="ECO:0000256" key="2">
    <source>
        <dbReference type="ARBA" id="ARBA00004919"/>
    </source>
</evidence>
<comment type="subcellular location">
    <subcellularLocation>
        <location evidence="1 14">Cell membrane</location>
        <topology evidence="1 14">Multi-pass membrane protein</topology>
    </subcellularLocation>
</comment>
<gene>
    <name evidence="14" type="primary">ctaB</name>
    <name evidence="16" type="ORF">FIC82_011405</name>
</gene>
<feature type="transmembrane region" description="Helical" evidence="14">
    <location>
        <begin position="103"/>
        <end position="122"/>
    </location>
</feature>
<dbReference type="HAMAP" id="MF_00154">
    <property type="entry name" value="CyoE_CtaB"/>
    <property type="match status" value="1"/>
</dbReference>
<dbReference type="FunFam" id="1.10.357.140:FF:000001">
    <property type="entry name" value="Protoheme IX farnesyltransferase"/>
    <property type="match status" value="1"/>
</dbReference>
<evidence type="ECO:0000313" key="17">
    <source>
        <dbReference type="Proteomes" id="UP000451354"/>
    </source>
</evidence>
<feature type="region of interest" description="Disordered" evidence="15">
    <location>
        <begin position="1"/>
        <end position="80"/>
    </location>
</feature>
<evidence type="ECO:0000256" key="14">
    <source>
        <dbReference type="HAMAP-Rule" id="MF_00154"/>
    </source>
</evidence>
<feature type="transmembrane region" description="Helical" evidence="14">
    <location>
        <begin position="322"/>
        <end position="341"/>
    </location>
</feature>
<feature type="compositionally biased region" description="Basic and acidic residues" evidence="15">
    <location>
        <begin position="16"/>
        <end position="27"/>
    </location>
</feature>
<evidence type="ECO:0000256" key="1">
    <source>
        <dbReference type="ARBA" id="ARBA00004651"/>
    </source>
</evidence>
<accession>A0A6M5UHU7</accession>
<name>A0A6M5UHU7_9MICO</name>
<feature type="transmembrane region" description="Helical" evidence="14">
    <location>
        <begin position="170"/>
        <end position="192"/>
    </location>
</feature>
<dbReference type="Gene3D" id="1.10.357.140">
    <property type="entry name" value="UbiA prenyltransferase"/>
    <property type="match status" value="1"/>
</dbReference>
<feature type="transmembrane region" description="Helical" evidence="14">
    <location>
        <begin position="249"/>
        <end position="267"/>
    </location>
</feature>
<dbReference type="NCBIfam" id="NF003349">
    <property type="entry name" value="PRK04375.1-2"/>
    <property type="match status" value="1"/>
</dbReference>
<dbReference type="EMBL" id="CP052757">
    <property type="protein sequence ID" value="QJW36708.1"/>
    <property type="molecule type" value="Genomic_DNA"/>
</dbReference>
<dbReference type="EC" id="2.5.1.141" evidence="3 14"/>
<dbReference type="OrthoDB" id="9814417at2"/>
<protein>
    <recommendedName>
        <fullName evidence="11 14">Protoheme IX farnesyltransferase</fullName>
        <ecNumber evidence="3 14">2.5.1.141</ecNumber>
    </recommendedName>
    <alternativeName>
        <fullName evidence="12 14">Heme B farnesyltransferase</fullName>
    </alternativeName>
    <alternativeName>
        <fullName evidence="10 14">Heme O synthase</fullName>
    </alternativeName>
</protein>
<evidence type="ECO:0000256" key="3">
    <source>
        <dbReference type="ARBA" id="ARBA00012292"/>
    </source>
</evidence>
<dbReference type="KEGG" id="cprt:FIC82_011405"/>
<dbReference type="Proteomes" id="UP000451354">
    <property type="component" value="Chromosome"/>
</dbReference>
<dbReference type="InterPro" id="IPR030470">
    <property type="entry name" value="UbiA_prenylTrfase_CS"/>
</dbReference>
<dbReference type="GO" id="GO:0048034">
    <property type="term" value="P:heme O biosynthetic process"/>
    <property type="evidence" value="ECO:0007669"/>
    <property type="project" value="UniProtKB-UniRule"/>
</dbReference>
<feature type="transmembrane region" description="Helical" evidence="14">
    <location>
        <begin position="298"/>
        <end position="316"/>
    </location>
</feature>
<keyword evidence="7 14" id="KW-1133">Transmembrane helix</keyword>